<dbReference type="OrthoDB" id="3923593at2759"/>
<feature type="compositionally biased region" description="Pro residues" evidence="1">
    <location>
        <begin position="150"/>
        <end position="162"/>
    </location>
</feature>
<organism evidence="3 4">
    <name type="scientific">Marssonina brunnea f. sp. multigermtubi (strain MB_m1)</name>
    <name type="common">Marssonina leaf spot fungus</name>
    <dbReference type="NCBI Taxonomy" id="1072389"/>
    <lineage>
        <taxon>Eukaryota</taxon>
        <taxon>Fungi</taxon>
        <taxon>Dikarya</taxon>
        <taxon>Ascomycota</taxon>
        <taxon>Pezizomycotina</taxon>
        <taxon>Leotiomycetes</taxon>
        <taxon>Helotiales</taxon>
        <taxon>Drepanopezizaceae</taxon>
        <taxon>Drepanopeziza</taxon>
    </lineage>
</organism>
<protein>
    <recommendedName>
        <fullName evidence="5">Extracellular serine-threonine rich protein</fullName>
    </recommendedName>
</protein>
<accession>K1WNC7</accession>
<evidence type="ECO:0000256" key="1">
    <source>
        <dbReference type="SAM" id="MobiDB-lite"/>
    </source>
</evidence>
<gene>
    <name evidence="3" type="ORF">MBM_07162</name>
</gene>
<dbReference type="EMBL" id="JH921445">
    <property type="protein sequence ID" value="EKD14441.1"/>
    <property type="molecule type" value="Genomic_DNA"/>
</dbReference>
<feature type="signal peptide" evidence="2">
    <location>
        <begin position="1"/>
        <end position="18"/>
    </location>
</feature>
<dbReference type="GeneID" id="18763097"/>
<dbReference type="InParanoid" id="K1WNC7"/>
<keyword evidence="4" id="KW-1185">Reference proteome</keyword>
<dbReference type="RefSeq" id="XP_007295051.1">
    <property type="nucleotide sequence ID" value="XM_007294989.1"/>
</dbReference>
<evidence type="ECO:0008006" key="5">
    <source>
        <dbReference type="Google" id="ProtNLM"/>
    </source>
</evidence>
<sequence>MKVAALSIGLFAASAAAAHNHNAAAKRQYLVYNTTMPNPVPEHTPAPEPSTTLVVYHTKVFTVTDCPATVKDCPARSGGKSMGQVVTKTLGAYTTVCPVTKAQSAASAASHAMMSTYSAAKETSPGGYGMNMPPTVPAETPGAPGYGKVPHPPAGTPQPPYPTGESQSTAKGPVGTGVNPKGDAPYPTLSGAESIVLTYTLGSGTSTTVVTTTIKHTKTNTVYATKPAGEKGPGYGAGPPAPEVTTTVQARITSTRYITIVAAPSAPVASDNACLPVTVTVTKAVTVPGSGSCPNQPTGAPTAEGSIPSGPAGGYPVDSGLVPVASRVNNAGPAGPAITPPSNPPVPGYPGSPYGNSTMTSTKKKCSSVFPPGHPSYVSTAVGVPSSTAPTSSHVPTSTSSHGPAPTGGYPVVPPPVYPLVAAASSSSIILETSTAAGPAVTPPVPVIYSTATVVPVPSEAPGAYYPMNPLPVS</sequence>
<dbReference type="HOGENOM" id="CLU_576291_0_0_1"/>
<name>K1WNC7_MARBU</name>
<dbReference type="Proteomes" id="UP000006753">
    <property type="component" value="Unassembled WGS sequence"/>
</dbReference>
<dbReference type="KEGG" id="mbe:MBM_07162"/>
<feature type="region of interest" description="Disordered" evidence="1">
    <location>
        <begin position="383"/>
        <end position="408"/>
    </location>
</feature>
<feature type="region of interest" description="Disordered" evidence="1">
    <location>
        <begin position="288"/>
        <end position="360"/>
    </location>
</feature>
<evidence type="ECO:0000313" key="3">
    <source>
        <dbReference type="EMBL" id="EKD14441.1"/>
    </source>
</evidence>
<proteinExistence type="predicted"/>
<dbReference type="STRING" id="1072389.K1WNC7"/>
<feature type="region of interest" description="Disordered" evidence="1">
    <location>
        <begin position="128"/>
        <end position="186"/>
    </location>
</feature>
<feature type="compositionally biased region" description="Pro residues" evidence="1">
    <location>
        <begin position="338"/>
        <end position="350"/>
    </location>
</feature>
<dbReference type="AlphaFoldDB" id="K1WNC7"/>
<feature type="chain" id="PRO_5003854554" description="Extracellular serine-threonine rich protein" evidence="2">
    <location>
        <begin position="19"/>
        <end position="474"/>
    </location>
</feature>
<feature type="compositionally biased region" description="Low complexity" evidence="1">
    <location>
        <begin position="351"/>
        <end position="360"/>
    </location>
</feature>
<feature type="compositionally biased region" description="Low complexity" evidence="1">
    <location>
        <begin position="384"/>
        <end position="408"/>
    </location>
</feature>
<evidence type="ECO:0000313" key="4">
    <source>
        <dbReference type="Proteomes" id="UP000006753"/>
    </source>
</evidence>
<evidence type="ECO:0000256" key="2">
    <source>
        <dbReference type="SAM" id="SignalP"/>
    </source>
</evidence>
<dbReference type="OMA" id="SAHEGHY"/>
<reference evidence="3 4" key="1">
    <citation type="journal article" date="2012" name="BMC Genomics">
        <title>Sequencing the genome of Marssonina brunnea reveals fungus-poplar co-evolution.</title>
        <authorList>
            <person name="Zhu S."/>
            <person name="Cao Y.-Z."/>
            <person name="Jiang C."/>
            <person name="Tan B.-Y."/>
            <person name="Wang Z."/>
            <person name="Feng S."/>
            <person name="Zhang L."/>
            <person name="Su X.-H."/>
            <person name="Brejova B."/>
            <person name="Vinar T."/>
            <person name="Xu M."/>
            <person name="Wang M.-X."/>
            <person name="Zhang S.-G."/>
            <person name="Huang M.-R."/>
            <person name="Wu R."/>
            <person name="Zhou Y."/>
        </authorList>
    </citation>
    <scope>NUCLEOTIDE SEQUENCE [LARGE SCALE GENOMIC DNA]</scope>
    <source>
        <strain evidence="3 4">MB_m1</strain>
    </source>
</reference>
<keyword evidence="2" id="KW-0732">Signal</keyword>